<dbReference type="SMART" id="SM00901">
    <property type="entry name" value="FRG"/>
    <property type="match status" value="1"/>
</dbReference>
<organism evidence="2 3">
    <name type="scientific">Geomonas limicola</name>
    <dbReference type="NCBI Taxonomy" id="2740186"/>
    <lineage>
        <taxon>Bacteria</taxon>
        <taxon>Pseudomonadati</taxon>
        <taxon>Thermodesulfobacteriota</taxon>
        <taxon>Desulfuromonadia</taxon>
        <taxon>Geobacterales</taxon>
        <taxon>Geobacteraceae</taxon>
        <taxon>Geomonas</taxon>
    </lineage>
</organism>
<dbReference type="InterPro" id="IPR014966">
    <property type="entry name" value="FRG-dom"/>
</dbReference>
<dbReference type="AlphaFoldDB" id="A0A6V8NE87"/>
<name>A0A6V8NE87_9BACT</name>
<evidence type="ECO:0000313" key="3">
    <source>
        <dbReference type="Proteomes" id="UP000587586"/>
    </source>
</evidence>
<protein>
    <recommendedName>
        <fullName evidence="1">FRG domain-containing protein</fullName>
    </recommendedName>
</protein>
<sequence>MEEKIIKSPEDLHRLASTFSSGHPIFRGVSDATFQLISRFGRSIITNREIRKSNPSLTYVVHSGKEKAVLKAFKRLSAPYINYEPKNEWEWLATAQHHGLPTRMMDWTTNPLVAAYFATAYTPVNKSDAAIYTFHDHYDIPDATVDKSPFDLTSPVIYRPRHTTQRIAAQSGLFIVQPKADEPFSKEGIQKWVIKEKCCVEIRIMLKRYGITHNSMFPGLDGIAKSLVFDYGL</sequence>
<comment type="caution">
    <text evidence="2">The sequence shown here is derived from an EMBL/GenBank/DDBJ whole genome shotgun (WGS) entry which is preliminary data.</text>
</comment>
<dbReference type="Proteomes" id="UP000587586">
    <property type="component" value="Unassembled WGS sequence"/>
</dbReference>
<dbReference type="EMBL" id="BLXZ01000007">
    <property type="protein sequence ID" value="GFO69883.1"/>
    <property type="molecule type" value="Genomic_DNA"/>
</dbReference>
<dbReference type="RefSeq" id="WP_183362458.1">
    <property type="nucleotide sequence ID" value="NZ_BLXZ01000007.1"/>
</dbReference>
<evidence type="ECO:0000313" key="2">
    <source>
        <dbReference type="EMBL" id="GFO69883.1"/>
    </source>
</evidence>
<reference evidence="3" key="1">
    <citation type="submission" date="2020-06" db="EMBL/GenBank/DDBJ databases">
        <title>Draft genomic sequecing of Geomonas sp. Red745.</title>
        <authorList>
            <person name="Itoh H."/>
            <person name="Xu Z.X."/>
            <person name="Ushijima N."/>
            <person name="Masuda Y."/>
            <person name="Shiratori Y."/>
            <person name="Senoo K."/>
        </authorList>
    </citation>
    <scope>NUCLEOTIDE SEQUENCE [LARGE SCALE GENOMIC DNA]</scope>
    <source>
        <strain evidence="3">Red745</strain>
    </source>
</reference>
<proteinExistence type="predicted"/>
<gene>
    <name evidence="2" type="ORF">GMLC_34620</name>
</gene>
<accession>A0A6V8NE87</accession>
<evidence type="ECO:0000259" key="1">
    <source>
        <dbReference type="SMART" id="SM00901"/>
    </source>
</evidence>
<dbReference type="Pfam" id="PF08867">
    <property type="entry name" value="FRG"/>
    <property type="match status" value="1"/>
</dbReference>
<feature type="domain" description="FRG" evidence="1">
    <location>
        <begin position="20"/>
        <end position="132"/>
    </location>
</feature>
<keyword evidence="3" id="KW-1185">Reference proteome</keyword>